<name>A0AAW0W564_CHEQU</name>
<accession>A0AAW0W564</accession>
<organism evidence="1 2">
    <name type="scientific">Cherax quadricarinatus</name>
    <name type="common">Australian red claw crayfish</name>
    <dbReference type="NCBI Taxonomy" id="27406"/>
    <lineage>
        <taxon>Eukaryota</taxon>
        <taxon>Metazoa</taxon>
        <taxon>Ecdysozoa</taxon>
        <taxon>Arthropoda</taxon>
        <taxon>Crustacea</taxon>
        <taxon>Multicrustacea</taxon>
        <taxon>Malacostraca</taxon>
        <taxon>Eumalacostraca</taxon>
        <taxon>Eucarida</taxon>
        <taxon>Decapoda</taxon>
        <taxon>Pleocyemata</taxon>
        <taxon>Astacidea</taxon>
        <taxon>Parastacoidea</taxon>
        <taxon>Parastacidae</taxon>
        <taxon>Cherax</taxon>
    </lineage>
</organism>
<dbReference type="EMBL" id="JARKIK010000086">
    <property type="protein sequence ID" value="KAK8724352.1"/>
    <property type="molecule type" value="Genomic_DNA"/>
</dbReference>
<evidence type="ECO:0000313" key="2">
    <source>
        <dbReference type="Proteomes" id="UP001445076"/>
    </source>
</evidence>
<dbReference type="PANTHER" id="PTHR45913">
    <property type="entry name" value="EPM2A-INTERACTING PROTEIN 1"/>
    <property type="match status" value="1"/>
</dbReference>
<keyword evidence="2" id="KW-1185">Reference proteome</keyword>
<dbReference type="Proteomes" id="UP001445076">
    <property type="component" value="Unassembled WGS sequence"/>
</dbReference>
<protein>
    <submittedName>
        <fullName evidence="1">Uncharacterized protein</fullName>
    </submittedName>
</protein>
<reference evidence="1 2" key="1">
    <citation type="journal article" date="2024" name="BMC Genomics">
        <title>Genome assembly of redclaw crayfish (Cherax quadricarinatus) provides insights into its immune adaptation and hypoxia tolerance.</title>
        <authorList>
            <person name="Liu Z."/>
            <person name="Zheng J."/>
            <person name="Li H."/>
            <person name="Fang K."/>
            <person name="Wang S."/>
            <person name="He J."/>
            <person name="Zhou D."/>
            <person name="Weng S."/>
            <person name="Chi M."/>
            <person name="Gu Z."/>
            <person name="He J."/>
            <person name="Li F."/>
            <person name="Wang M."/>
        </authorList>
    </citation>
    <scope>NUCLEOTIDE SEQUENCE [LARGE SCALE GENOMIC DNA]</scope>
    <source>
        <strain evidence="1">ZL_2023a</strain>
    </source>
</reference>
<feature type="non-terminal residue" evidence="1">
    <location>
        <position position="534"/>
    </location>
</feature>
<evidence type="ECO:0000313" key="1">
    <source>
        <dbReference type="EMBL" id="KAK8724352.1"/>
    </source>
</evidence>
<dbReference type="PANTHER" id="PTHR45913:SF19">
    <property type="entry name" value="LOW QUALITY PROTEIN: ZINC FINGER BED DOMAIN-CONTAINING PROTEIN 5-LIKE"/>
    <property type="match status" value="1"/>
</dbReference>
<sequence>MESQSAQNGYGSDFASLDLNLDCDDAVPCIFCDEIFNVMEDEQPILHHLSTKHKFVIGNVEQVADLRQLNKKMSKKRTYTDAFLRHGFVNLTSGGEDRPQCVACHKVLTNESLKPSKLSAHLQKCHPNLQNKDQAYFQHQAVALKNIQFGSSGIQAQKLQAAVEASYCVAYKIAEQQKCHTIAENLIMPCAYEMVSKVCGEDQAKKLSVISLSNNTIRQRVDDMASDILSQVTTEIKESSYGKFSLQFDESCDIASCAVLLGFVRYVHQNKIKEEFLLCEDLLTTTKGEDVFNIINSFFTKNGLDWNSVQQVSVDGAPSMMGGHRGLLGLIQAINPEISVDHCIIHRYSLGSKSLPGNLKLVFEDVLKIVNFIKSRDVNSRIFKELCKEMGEQYQVLLYHTDVRWLSRGKVVPRVIELRKAVQEFLEQKGSPFATKFTDKEWLARLCYLADIFAELNSGNLQLQGRNTTVIDAHHTVTAFLGKLRLWIRRLEKGVIAQFPTLDQFVEENSHDTGSLLQTINKEMSDHLKGLETS</sequence>
<proteinExistence type="predicted"/>
<comment type="caution">
    <text evidence="1">The sequence shown here is derived from an EMBL/GenBank/DDBJ whole genome shotgun (WGS) entry which is preliminary data.</text>
</comment>
<gene>
    <name evidence="1" type="ORF">OTU49_011345</name>
</gene>
<dbReference type="AlphaFoldDB" id="A0AAW0W564"/>